<dbReference type="InterPro" id="IPR022155">
    <property type="entry name" value="DUF3684"/>
</dbReference>
<dbReference type="PANTHER" id="PTHR47839">
    <property type="entry name" value="DOMAIN PROTEIN, PUTATIVE (AFU_ORTHOLOGUE AFUA_6G04830)-RELATED"/>
    <property type="match status" value="1"/>
</dbReference>
<evidence type="ECO:0000256" key="1">
    <source>
        <dbReference type="SAM" id="MobiDB-lite"/>
    </source>
</evidence>
<dbReference type="InterPro" id="IPR036890">
    <property type="entry name" value="HATPase_C_sf"/>
</dbReference>
<evidence type="ECO:0000259" key="2">
    <source>
        <dbReference type="Pfam" id="PF25794"/>
    </source>
</evidence>
<keyword evidence="4" id="KW-1185">Reference proteome</keyword>
<reference evidence="3" key="1">
    <citation type="submission" date="2021-03" db="EMBL/GenBank/DDBJ databases">
        <title>Comparative genomics and phylogenomic investigation of the class Geoglossomycetes provide insights into ecological specialization and systematics.</title>
        <authorList>
            <person name="Melie T."/>
            <person name="Pirro S."/>
            <person name="Miller A.N."/>
            <person name="Quandt A."/>
        </authorList>
    </citation>
    <scope>NUCLEOTIDE SEQUENCE</scope>
    <source>
        <strain evidence="3">GBOQ0MN5Z8</strain>
    </source>
</reference>
<dbReference type="Proteomes" id="UP000698800">
    <property type="component" value="Unassembled WGS sequence"/>
</dbReference>
<feature type="region of interest" description="Disordered" evidence="1">
    <location>
        <begin position="1368"/>
        <end position="1394"/>
    </location>
</feature>
<protein>
    <recommendedName>
        <fullName evidence="2">Sacsin/Nov domain-containing protein</fullName>
    </recommendedName>
</protein>
<evidence type="ECO:0000313" key="4">
    <source>
        <dbReference type="Proteomes" id="UP000698800"/>
    </source>
</evidence>
<organism evidence="3 4">
    <name type="scientific">Glutinoglossum americanum</name>
    <dbReference type="NCBI Taxonomy" id="1670608"/>
    <lineage>
        <taxon>Eukaryota</taxon>
        <taxon>Fungi</taxon>
        <taxon>Dikarya</taxon>
        <taxon>Ascomycota</taxon>
        <taxon>Pezizomycotina</taxon>
        <taxon>Geoglossomycetes</taxon>
        <taxon>Geoglossales</taxon>
        <taxon>Geoglossaceae</taxon>
        <taxon>Glutinoglossum</taxon>
    </lineage>
</organism>
<feature type="compositionally biased region" description="Polar residues" evidence="1">
    <location>
        <begin position="1381"/>
        <end position="1394"/>
    </location>
</feature>
<proteinExistence type="predicted"/>
<dbReference type="EMBL" id="JAGHQL010000142">
    <property type="protein sequence ID" value="KAH0537512.1"/>
    <property type="molecule type" value="Genomic_DNA"/>
</dbReference>
<dbReference type="Pfam" id="PF12449">
    <property type="entry name" value="DUF3684"/>
    <property type="match status" value="2"/>
</dbReference>
<dbReference type="OrthoDB" id="10031156at2759"/>
<evidence type="ECO:0000313" key="3">
    <source>
        <dbReference type="EMBL" id="KAH0537512.1"/>
    </source>
</evidence>
<gene>
    <name evidence="3" type="ORF">FGG08_005687</name>
</gene>
<dbReference type="Pfam" id="PF25794">
    <property type="entry name" value="SACS"/>
    <property type="match status" value="1"/>
</dbReference>
<name>A0A9P8HXN8_9PEZI</name>
<dbReference type="NCBIfam" id="NF047352">
    <property type="entry name" value="P_loop_sacsin"/>
    <property type="match status" value="1"/>
</dbReference>
<dbReference type="SUPFAM" id="SSF55874">
    <property type="entry name" value="ATPase domain of HSP90 chaperone/DNA topoisomerase II/histidine kinase"/>
    <property type="match status" value="1"/>
</dbReference>
<dbReference type="InterPro" id="IPR058210">
    <property type="entry name" value="SACS/Nov_dom"/>
</dbReference>
<comment type="caution">
    <text evidence="3">The sequence shown here is derived from an EMBL/GenBank/DDBJ whole genome shotgun (WGS) entry which is preliminary data.</text>
</comment>
<feature type="domain" description="Sacsin/Nov" evidence="2">
    <location>
        <begin position="27"/>
        <end position="146"/>
    </location>
</feature>
<accession>A0A9P8HXN8</accession>
<sequence>MDFNALRERALCSGAEGEAVTVNTRALIDKVLARYSSEWTVLRELVANAADACATKVTIRFTTWQPTLAEPIASNQVPSLEYAIRYSTLRRLEVANNGNAFADSDWRRLKSIAEGNPDEQKIGAFGVGFYSVFADCENPLVLSGSQGLDFYWNGNALFTRKLQLNEYSSETSFVLDYRDSTTKVPDLVGLYRFLATSLTFVNLDIIELWLDNWNLLVLTKNTEDRVVAAVPADIKATTKGGLMRITQVQRELVRISATMISPILSDFENTLAGLSTATNHQEQLAQRVSTASVCLRMLSASVSTSVTGQFAMEIERATRKPPPKNTKLAILRSSSAPTFLNEKDALGIFDSMIPSKSGRIFIGFPTHQTTSLLAHISLNSVIPTVERESIDLNARWVRDWNKEILRVAGTVARIAWNDEMRDLKEKMEQRIEPGIGRFSEVLAEATHVFKQFAFKESTPYPLVGQIIQQTFWDAGKGPINIFSSHGVLPSDRVRIAADGVAGFVDGIPILPEQIINVAEPFVMGLRANGYTPDISIEDIRKELGAKALDSGQLLELLKWVQKKAAINLEEARSVLASARASVKETGDGVEITRYITLRSVRYYVNDDLIPPELPVDLDTMPVAYTKIFSRAELHGLGWRELPLKEWTRFLISTSHFPVKYRGLFPHFDIFHSTEFAGSVLRIISRRWSYIMTEEQQAIADLLKFKVIMPTKLGMMAPTKSYLSSVTLFRDLANVIDFEGVSETVLVALGVQKMVELSMVLKRLKSSKPVSDDSPQGTAGEKWSFVDLINYLVTVSDQLTPQHIAVLQNASICHAEGNRRKWYKVCDLYEPADTLRGLGLKVLDWPATYRPGGIEDVFLRDLGLRQFPTVPDLVQIIAQAIAAHNKALADRALEYFVTSFAVNRYHTFNRSSINTTYLPLEQTEDKYSDPTHCFTSEGAALLGYPILRSDLHPHAYKFGVEADPPISWCLTRLVEHPPRSIWEAVAVFSTLECRKPSDLENLDKQVGRSKFVPIFSSPVTDGILDVQTDSNSPTVLRYVAPKDCYVGEPESFARLFDFVGFTSEGNRFLQRCGAQVKPSCWDVGYRFVQQPHKLLEMLTGLPENYKYWLQWLAEQSQQLQRDPALWQLMRASQFLLGEKPQANQGTRNATSLREAYILKSAKEVVIVDDYAAWKCFRSQLCTAPRNRILEQFYIDLGSESLSRLVEVIYNLGGEIQEPLAVMKMQNRVIERASFFLSEVDQSNIKVNAAQLKDGLTVKATPHISLRRTLRGYGVSHVDSVTAAAPQGVSSMEWTLWFTPKGCRIPDVSIAIAKVLLHRPTLNIQLSFDSLLSMEVRALEAYGYDVSRILVAQQEELLIAEDQRRKEEESRARLQAEGLLPVSTGTDRSPFGSGNSFASESSITRSLDTAIAASRAFKASYIHSAGSSQQVKEAAANTYCDVRPGRDLTLASMPSASNDSSLPLFLPRSLVHNASFFAIEHADSIRQLTAILRVCADALGMWRECLHLFFEETGVTVAFNTDGSLFFNLRAWEELGHGWKEGGGSKEAERFWFVVFCHEVAHNLILGHGPEHGFWT</sequence>
<dbReference type="PANTHER" id="PTHR47839:SF1">
    <property type="entry name" value="DOMAIN PROTEIN, PUTATIVE (AFU_ORTHOLOGUE AFUA_6G04830)-RELATED"/>
    <property type="match status" value="1"/>
</dbReference>
<dbReference type="Gene3D" id="3.30.565.10">
    <property type="entry name" value="Histidine kinase-like ATPase, C-terminal domain"/>
    <property type="match status" value="1"/>
</dbReference>